<proteinExistence type="predicted"/>
<dbReference type="Proteomes" id="UP000499080">
    <property type="component" value="Unassembled WGS sequence"/>
</dbReference>
<keyword evidence="2" id="KW-1185">Reference proteome</keyword>
<dbReference type="EMBL" id="BGPR01000997">
    <property type="protein sequence ID" value="GBM42495.1"/>
    <property type="molecule type" value="Genomic_DNA"/>
</dbReference>
<protein>
    <submittedName>
        <fullName evidence="1">Uncharacterized protein</fullName>
    </submittedName>
</protein>
<reference evidence="1 2" key="1">
    <citation type="journal article" date="2019" name="Sci. Rep.">
        <title>Orb-weaving spider Araneus ventricosus genome elucidates the spidroin gene catalogue.</title>
        <authorList>
            <person name="Kono N."/>
            <person name="Nakamura H."/>
            <person name="Ohtoshi R."/>
            <person name="Moran D.A.P."/>
            <person name="Shinohara A."/>
            <person name="Yoshida Y."/>
            <person name="Fujiwara M."/>
            <person name="Mori M."/>
            <person name="Tomita M."/>
            <person name="Arakawa K."/>
        </authorList>
    </citation>
    <scope>NUCLEOTIDE SEQUENCE [LARGE SCALE GENOMIC DNA]</scope>
</reference>
<evidence type="ECO:0000313" key="2">
    <source>
        <dbReference type="Proteomes" id="UP000499080"/>
    </source>
</evidence>
<gene>
    <name evidence="1" type="ORF">AVEN_80013_1</name>
</gene>
<dbReference type="AlphaFoldDB" id="A0A4Y2FPT9"/>
<name>A0A4Y2FPT9_ARAVE</name>
<sequence length="122" mass="14014">MVKLYYLNESNAAEPFLSPVETTSYDDVRVLCKLCGICYEKFKKLVEQVFDLVLDDLPFRAHFGYSGTPHTSQRQRTISRVFYKKSPSSSGKKNGTMEKQPGVFTTFCLKSRQLLFHGKCQK</sequence>
<evidence type="ECO:0000313" key="1">
    <source>
        <dbReference type="EMBL" id="GBM42495.1"/>
    </source>
</evidence>
<organism evidence="1 2">
    <name type="scientific">Araneus ventricosus</name>
    <name type="common">Orbweaver spider</name>
    <name type="synonym">Epeira ventricosa</name>
    <dbReference type="NCBI Taxonomy" id="182803"/>
    <lineage>
        <taxon>Eukaryota</taxon>
        <taxon>Metazoa</taxon>
        <taxon>Ecdysozoa</taxon>
        <taxon>Arthropoda</taxon>
        <taxon>Chelicerata</taxon>
        <taxon>Arachnida</taxon>
        <taxon>Araneae</taxon>
        <taxon>Araneomorphae</taxon>
        <taxon>Entelegynae</taxon>
        <taxon>Araneoidea</taxon>
        <taxon>Araneidae</taxon>
        <taxon>Araneus</taxon>
    </lineage>
</organism>
<comment type="caution">
    <text evidence="1">The sequence shown here is derived from an EMBL/GenBank/DDBJ whole genome shotgun (WGS) entry which is preliminary data.</text>
</comment>
<accession>A0A4Y2FPT9</accession>